<sequence>MIIWEPYSKTCSGSGVQKRVLVHVGLLPINSTTCDSVCLRSKLETRACNIHDCSGLRIEDLSVGIQYSSLGCFRESTPHALPLKLKSFRGNIDWTDMTKIVRACAQIAKERGLPVFGIQYYGECWSGLDAENTYNKYGPSGDCWNGVGKEGTNYVYKI</sequence>
<keyword evidence="2" id="KW-1185">Reference proteome</keyword>
<gene>
    <name evidence="1" type="ORF">pdam_00019385</name>
</gene>
<dbReference type="OrthoDB" id="5945005at2759"/>
<organism evidence="1 2">
    <name type="scientific">Pocillopora damicornis</name>
    <name type="common">Cauliflower coral</name>
    <name type="synonym">Millepora damicornis</name>
    <dbReference type="NCBI Taxonomy" id="46731"/>
    <lineage>
        <taxon>Eukaryota</taxon>
        <taxon>Metazoa</taxon>
        <taxon>Cnidaria</taxon>
        <taxon>Anthozoa</taxon>
        <taxon>Hexacorallia</taxon>
        <taxon>Scleractinia</taxon>
        <taxon>Astrocoeniina</taxon>
        <taxon>Pocilloporidae</taxon>
        <taxon>Pocillopora</taxon>
    </lineage>
</organism>
<comment type="caution">
    <text evidence="1">The sequence shown here is derived from an EMBL/GenBank/DDBJ whole genome shotgun (WGS) entry which is preliminary data.</text>
</comment>
<evidence type="ECO:0000313" key="2">
    <source>
        <dbReference type="Proteomes" id="UP000275408"/>
    </source>
</evidence>
<dbReference type="AlphaFoldDB" id="A0A3M6UFX9"/>
<name>A0A3M6UFX9_POCDA</name>
<dbReference type="Proteomes" id="UP000275408">
    <property type="component" value="Unassembled WGS sequence"/>
</dbReference>
<protein>
    <submittedName>
        <fullName evidence="1">Uncharacterized protein</fullName>
    </submittedName>
</protein>
<proteinExistence type="predicted"/>
<dbReference type="EMBL" id="RCHS01001604">
    <property type="protein sequence ID" value="RMX52581.1"/>
    <property type="molecule type" value="Genomic_DNA"/>
</dbReference>
<accession>A0A3M6UFX9</accession>
<reference evidence="1 2" key="1">
    <citation type="journal article" date="2018" name="Sci. Rep.">
        <title>Comparative analysis of the Pocillopora damicornis genome highlights role of immune system in coral evolution.</title>
        <authorList>
            <person name="Cunning R."/>
            <person name="Bay R.A."/>
            <person name="Gillette P."/>
            <person name="Baker A.C."/>
            <person name="Traylor-Knowles N."/>
        </authorList>
    </citation>
    <scope>NUCLEOTIDE SEQUENCE [LARGE SCALE GENOMIC DNA]</scope>
    <source>
        <strain evidence="1">RSMAS</strain>
        <tissue evidence="1">Whole animal</tissue>
    </source>
</reference>
<evidence type="ECO:0000313" key="1">
    <source>
        <dbReference type="EMBL" id="RMX52581.1"/>
    </source>
</evidence>